<evidence type="ECO:0000256" key="1">
    <source>
        <dbReference type="ARBA" id="ARBA00004496"/>
    </source>
</evidence>
<accession>A0A6B0QZ83</accession>
<protein>
    <submittedName>
        <fullName evidence="3">Uncharacterized protein</fullName>
    </submittedName>
</protein>
<dbReference type="GO" id="GO:0005737">
    <property type="term" value="C:cytoplasm"/>
    <property type="evidence" value="ECO:0007669"/>
    <property type="project" value="UniProtKB-SubCell"/>
</dbReference>
<evidence type="ECO:0000256" key="2">
    <source>
        <dbReference type="ARBA" id="ARBA00022490"/>
    </source>
</evidence>
<dbReference type="GO" id="GO:0016477">
    <property type="term" value="P:cell migration"/>
    <property type="evidence" value="ECO:0007669"/>
    <property type="project" value="TreeGrafter"/>
</dbReference>
<dbReference type="GO" id="GO:0098609">
    <property type="term" value="P:cell-cell adhesion"/>
    <property type="evidence" value="ECO:0007669"/>
    <property type="project" value="TreeGrafter"/>
</dbReference>
<dbReference type="GO" id="GO:0005912">
    <property type="term" value="C:adherens junction"/>
    <property type="evidence" value="ECO:0007669"/>
    <property type="project" value="TreeGrafter"/>
</dbReference>
<dbReference type="EMBL" id="VBQZ03000013">
    <property type="protein sequence ID" value="MXQ82570.1"/>
    <property type="molecule type" value="Genomic_DNA"/>
</dbReference>
<proteinExistence type="predicted"/>
<organism evidence="3 4">
    <name type="scientific">Bos mutus</name>
    <name type="common">wild yak</name>
    <dbReference type="NCBI Taxonomy" id="72004"/>
    <lineage>
        <taxon>Eukaryota</taxon>
        <taxon>Metazoa</taxon>
        <taxon>Chordata</taxon>
        <taxon>Craniata</taxon>
        <taxon>Vertebrata</taxon>
        <taxon>Euteleostomi</taxon>
        <taxon>Mammalia</taxon>
        <taxon>Eutheria</taxon>
        <taxon>Laurasiatheria</taxon>
        <taxon>Artiodactyla</taxon>
        <taxon>Ruminantia</taxon>
        <taxon>Pecora</taxon>
        <taxon>Bovidae</taxon>
        <taxon>Bovinae</taxon>
        <taxon>Bos</taxon>
    </lineage>
</organism>
<dbReference type="GO" id="GO:0016342">
    <property type="term" value="C:catenin complex"/>
    <property type="evidence" value="ECO:0007669"/>
    <property type="project" value="TreeGrafter"/>
</dbReference>
<evidence type="ECO:0000313" key="3">
    <source>
        <dbReference type="EMBL" id="MXQ82570.1"/>
    </source>
</evidence>
<dbReference type="Proteomes" id="UP000322234">
    <property type="component" value="Unassembled WGS sequence"/>
</dbReference>
<dbReference type="PANTHER" id="PTHR18914:SF30">
    <property type="entry name" value="VINCULIN_ALPHA-CATENIN FAMILY MEMBER 1"/>
    <property type="match status" value="1"/>
</dbReference>
<name>A0A6B0QZ83_9CETA</name>
<dbReference type="InterPro" id="IPR036723">
    <property type="entry name" value="Alpha-catenin/vinculin-like_sf"/>
</dbReference>
<dbReference type="GO" id="GO:0051015">
    <property type="term" value="F:actin filament binding"/>
    <property type="evidence" value="ECO:0007669"/>
    <property type="project" value="InterPro"/>
</dbReference>
<evidence type="ECO:0000313" key="4">
    <source>
        <dbReference type="Proteomes" id="UP000322234"/>
    </source>
</evidence>
<dbReference type="AlphaFoldDB" id="A0A6B0QZ83"/>
<dbReference type="Gene3D" id="1.20.120.230">
    <property type="entry name" value="Alpha-catenin/vinculin-like"/>
    <property type="match status" value="1"/>
</dbReference>
<keyword evidence="2" id="KW-0963">Cytoplasm</keyword>
<dbReference type="PANTHER" id="PTHR18914">
    <property type="entry name" value="ALPHA CATENIN"/>
    <property type="match status" value="1"/>
</dbReference>
<keyword evidence="4" id="KW-1185">Reference proteome</keyword>
<sequence>MESFLLNDIGSMTCNKAIERIISAMTVQLCHLILSMEKKGMENEVFASLEKTAEELVQASEGFVQVAQSRVTGPMQGHPLMPIIVIKALYICLSNELLSN</sequence>
<dbReference type="GO" id="GO:0008013">
    <property type="term" value="F:beta-catenin binding"/>
    <property type="evidence" value="ECO:0007669"/>
    <property type="project" value="TreeGrafter"/>
</dbReference>
<comment type="subcellular location">
    <subcellularLocation>
        <location evidence="1">Cytoplasm</location>
    </subcellularLocation>
</comment>
<comment type="caution">
    <text evidence="3">The sequence shown here is derived from an EMBL/GenBank/DDBJ whole genome shotgun (WGS) entry which is preliminary data.</text>
</comment>
<reference evidence="3" key="1">
    <citation type="submission" date="2019-10" db="EMBL/GenBank/DDBJ databases">
        <title>The sequence and de novo assembly of the wild yak genome.</title>
        <authorList>
            <person name="Liu Y."/>
        </authorList>
    </citation>
    <scope>NUCLEOTIDE SEQUENCE [LARGE SCALE GENOMIC DNA]</scope>
    <source>
        <strain evidence="3">WY2019</strain>
    </source>
</reference>
<dbReference type="SUPFAM" id="SSF47220">
    <property type="entry name" value="alpha-catenin/vinculin-like"/>
    <property type="match status" value="1"/>
</dbReference>
<gene>
    <name evidence="3" type="ORF">E5288_WYG009743</name>
</gene>